<accession>A0ABS6CPF9</accession>
<evidence type="ECO:0008006" key="4">
    <source>
        <dbReference type="Google" id="ProtNLM"/>
    </source>
</evidence>
<keyword evidence="3" id="KW-1185">Reference proteome</keyword>
<sequence>MHKEAASPSRPATVTPPGSVNRSGIPDPLRLAFSTHAEARRRRMPVAEVVGESIENTRREQARRTDSQPAESDRTLSRRRILGTAAAMAAAAAL</sequence>
<feature type="non-terminal residue" evidence="2">
    <location>
        <position position="94"/>
    </location>
</feature>
<dbReference type="InterPro" id="IPR006311">
    <property type="entry name" value="TAT_signal"/>
</dbReference>
<evidence type="ECO:0000313" key="3">
    <source>
        <dbReference type="Proteomes" id="UP000720508"/>
    </source>
</evidence>
<gene>
    <name evidence="2" type="ORF">KN815_33715</name>
</gene>
<reference evidence="2 3" key="1">
    <citation type="submission" date="2021-06" db="EMBL/GenBank/DDBJ databases">
        <authorList>
            <person name="Pan X."/>
        </authorList>
    </citation>
    <scope>NUCLEOTIDE SEQUENCE [LARGE SCALE GENOMIC DNA]</scope>
    <source>
        <strain evidence="2 3">4503</strain>
    </source>
</reference>
<feature type="compositionally biased region" description="Basic and acidic residues" evidence="1">
    <location>
        <begin position="55"/>
        <end position="76"/>
    </location>
</feature>
<name>A0ABS6CPF9_9ACTN</name>
<comment type="caution">
    <text evidence="2">The sequence shown here is derived from an EMBL/GenBank/DDBJ whole genome shotgun (WGS) entry which is preliminary data.</text>
</comment>
<evidence type="ECO:0000256" key="1">
    <source>
        <dbReference type="SAM" id="MobiDB-lite"/>
    </source>
</evidence>
<feature type="region of interest" description="Disordered" evidence="1">
    <location>
        <begin position="50"/>
        <end position="79"/>
    </location>
</feature>
<evidence type="ECO:0000313" key="2">
    <source>
        <dbReference type="EMBL" id="MBU3868828.1"/>
    </source>
</evidence>
<proteinExistence type="predicted"/>
<organism evidence="2 3">
    <name type="scientific">Streptomyces niphimycinicus</name>
    <dbReference type="NCBI Taxonomy" id="2842201"/>
    <lineage>
        <taxon>Bacteria</taxon>
        <taxon>Bacillati</taxon>
        <taxon>Actinomycetota</taxon>
        <taxon>Actinomycetes</taxon>
        <taxon>Kitasatosporales</taxon>
        <taxon>Streptomycetaceae</taxon>
        <taxon>Streptomyces</taxon>
    </lineage>
</organism>
<dbReference type="RefSeq" id="WP_216345646.1">
    <property type="nucleotide sequence ID" value="NZ_JAHLEM010000484.1"/>
</dbReference>
<dbReference type="Proteomes" id="UP000720508">
    <property type="component" value="Unassembled WGS sequence"/>
</dbReference>
<dbReference type="PROSITE" id="PS51318">
    <property type="entry name" value="TAT"/>
    <property type="match status" value="1"/>
</dbReference>
<dbReference type="EMBL" id="JAHLEM010000484">
    <property type="protein sequence ID" value="MBU3868828.1"/>
    <property type="molecule type" value="Genomic_DNA"/>
</dbReference>
<protein>
    <recommendedName>
        <fullName evidence="4">Twin-arginine translocation signal domain-containing protein</fullName>
    </recommendedName>
</protein>
<feature type="compositionally biased region" description="Polar residues" evidence="1">
    <location>
        <begin position="10"/>
        <end position="22"/>
    </location>
</feature>
<feature type="region of interest" description="Disordered" evidence="1">
    <location>
        <begin position="1"/>
        <end position="29"/>
    </location>
</feature>